<keyword evidence="1" id="KW-0812">Transmembrane</keyword>
<gene>
    <name evidence="2" type="ORF">ALGA_3362</name>
</gene>
<evidence type="ECO:0000313" key="2">
    <source>
        <dbReference type="EMBL" id="BAX81660.1"/>
    </source>
</evidence>
<keyword evidence="1" id="KW-0472">Membrane</keyword>
<feature type="transmembrane region" description="Helical" evidence="1">
    <location>
        <begin position="7"/>
        <end position="26"/>
    </location>
</feature>
<dbReference type="EMBL" id="AP018042">
    <property type="protein sequence ID" value="BAX81660.1"/>
    <property type="molecule type" value="Genomic_DNA"/>
</dbReference>
<reference evidence="2 3" key="1">
    <citation type="journal article" date="2018" name="Mar. Genomics">
        <title>Complete genome sequence of Marinifilaceae bacterium strain SPP2, isolated from the Antarctic marine sediment.</title>
        <authorList>
            <person name="Watanabe M."/>
            <person name="Kojima H."/>
            <person name="Fukui M."/>
        </authorList>
    </citation>
    <scope>NUCLEOTIDE SEQUENCE [LARGE SCALE GENOMIC DNA]</scope>
    <source>
        <strain evidence="2 3">SPP2</strain>
    </source>
</reference>
<evidence type="ECO:0000256" key="1">
    <source>
        <dbReference type="SAM" id="Phobius"/>
    </source>
</evidence>
<feature type="transmembrane region" description="Helical" evidence="1">
    <location>
        <begin position="46"/>
        <end position="63"/>
    </location>
</feature>
<dbReference type="KEGG" id="mbas:ALGA_3362"/>
<keyword evidence="3" id="KW-1185">Reference proteome</keyword>
<feature type="transmembrane region" description="Helical" evidence="1">
    <location>
        <begin position="119"/>
        <end position="136"/>
    </location>
</feature>
<protein>
    <submittedName>
        <fullName evidence="2">Uncharacterized protein</fullName>
    </submittedName>
</protein>
<reference evidence="3" key="2">
    <citation type="journal article" date="2020" name="Antonie Van Leeuwenhoek">
        <title>Labilibaculum antarcticum sp. nov., a novel facultative anaerobic, psychrotorelant bacterium isolated from marine sediment of Antarctica.</title>
        <authorList>
            <person name="Watanabe M."/>
            <person name="Kojima H."/>
            <person name="Fukui M."/>
        </authorList>
    </citation>
    <scope>NUCLEOTIDE SEQUENCE [LARGE SCALE GENOMIC DNA]</scope>
    <source>
        <strain evidence="3">SPP2</strain>
    </source>
</reference>
<organism evidence="2 3">
    <name type="scientific">Labilibaculum antarcticum</name>
    <dbReference type="NCBI Taxonomy" id="1717717"/>
    <lineage>
        <taxon>Bacteria</taxon>
        <taxon>Pseudomonadati</taxon>
        <taxon>Bacteroidota</taxon>
        <taxon>Bacteroidia</taxon>
        <taxon>Marinilabiliales</taxon>
        <taxon>Marinifilaceae</taxon>
        <taxon>Labilibaculum</taxon>
    </lineage>
</organism>
<name>A0A1Y1CMZ5_9BACT</name>
<feature type="transmembrane region" description="Helical" evidence="1">
    <location>
        <begin position="84"/>
        <end position="107"/>
    </location>
</feature>
<accession>A0A1Y1CMZ5</accession>
<evidence type="ECO:0000313" key="3">
    <source>
        <dbReference type="Proteomes" id="UP000218267"/>
    </source>
</evidence>
<dbReference type="OrthoDB" id="982062at2"/>
<dbReference type="RefSeq" id="WP_096431264.1">
    <property type="nucleotide sequence ID" value="NZ_AP018042.1"/>
</dbReference>
<dbReference type="Proteomes" id="UP000218267">
    <property type="component" value="Chromosome"/>
</dbReference>
<dbReference type="AlphaFoldDB" id="A0A1Y1CMZ5"/>
<sequence length="153" mass="17480">MKIKLLFHYLSYLQYPLMIFVIFFALEPYLNGFFDSEDKMNLALDSINNMLIFMGLGISFSSLQDTTKTSLKFEKKIWENPKKGIWIIALIILLSFSTLAFGVFGYFITENEQIKEVSFGAIVLGVGLIGFLKTGIEVFDNHRKDKNVPTNIS</sequence>
<proteinExistence type="predicted"/>
<keyword evidence="1" id="KW-1133">Transmembrane helix</keyword>